<protein>
    <submittedName>
        <fullName evidence="3">Uncharacterized protein</fullName>
    </submittedName>
</protein>
<dbReference type="EMBL" id="JAHQIW010006175">
    <property type="protein sequence ID" value="KAJ1368382.1"/>
    <property type="molecule type" value="Genomic_DNA"/>
</dbReference>
<evidence type="ECO:0000313" key="3">
    <source>
        <dbReference type="EMBL" id="KAJ1368382.1"/>
    </source>
</evidence>
<accession>A0AAD5R2N3</accession>
<feature type="chain" id="PRO_5042144323" evidence="2">
    <location>
        <begin position="26"/>
        <end position="77"/>
    </location>
</feature>
<proteinExistence type="predicted"/>
<feature type="signal peptide" evidence="2">
    <location>
        <begin position="1"/>
        <end position="25"/>
    </location>
</feature>
<sequence>MTVAKVFCDCGLLLTLLEKLTSILAIAERFNANIFSSKKNTITGHGSRLTARRMRESTIEHAENDLPTEDGACSTQP</sequence>
<keyword evidence="2" id="KW-0732">Signal</keyword>
<gene>
    <name evidence="3" type="ORF">KIN20_029507</name>
</gene>
<reference evidence="3" key="1">
    <citation type="submission" date="2021-06" db="EMBL/GenBank/DDBJ databases">
        <title>Parelaphostrongylus tenuis whole genome reference sequence.</title>
        <authorList>
            <person name="Garwood T.J."/>
            <person name="Larsen P.A."/>
            <person name="Fountain-Jones N.M."/>
            <person name="Garbe J.R."/>
            <person name="Macchietto M.G."/>
            <person name="Kania S.A."/>
            <person name="Gerhold R.W."/>
            <person name="Richards J.E."/>
            <person name="Wolf T.M."/>
        </authorList>
    </citation>
    <scope>NUCLEOTIDE SEQUENCE</scope>
    <source>
        <strain evidence="3">MNPRO001-30</strain>
        <tissue evidence="3">Meninges</tissue>
    </source>
</reference>
<evidence type="ECO:0000313" key="4">
    <source>
        <dbReference type="Proteomes" id="UP001196413"/>
    </source>
</evidence>
<organism evidence="3 4">
    <name type="scientific">Parelaphostrongylus tenuis</name>
    <name type="common">Meningeal worm</name>
    <dbReference type="NCBI Taxonomy" id="148309"/>
    <lineage>
        <taxon>Eukaryota</taxon>
        <taxon>Metazoa</taxon>
        <taxon>Ecdysozoa</taxon>
        <taxon>Nematoda</taxon>
        <taxon>Chromadorea</taxon>
        <taxon>Rhabditida</taxon>
        <taxon>Rhabditina</taxon>
        <taxon>Rhabditomorpha</taxon>
        <taxon>Strongyloidea</taxon>
        <taxon>Metastrongylidae</taxon>
        <taxon>Parelaphostrongylus</taxon>
    </lineage>
</organism>
<name>A0AAD5R2N3_PARTN</name>
<evidence type="ECO:0000256" key="1">
    <source>
        <dbReference type="SAM" id="MobiDB-lite"/>
    </source>
</evidence>
<keyword evidence="4" id="KW-1185">Reference proteome</keyword>
<evidence type="ECO:0000256" key="2">
    <source>
        <dbReference type="SAM" id="SignalP"/>
    </source>
</evidence>
<comment type="caution">
    <text evidence="3">The sequence shown here is derived from an EMBL/GenBank/DDBJ whole genome shotgun (WGS) entry which is preliminary data.</text>
</comment>
<dbReference type="AlphaFoldDB" id="A0AAD5R2N3"/>
<dbReference type="Proteomes" id="UP001196413">
    <property type="component" value="Unassembled WGS sequence"/>
</dbReference>
<feature type="region of interest" description="Disordered" evidence="1">
    <location>
        <begin position="57"/>
        <end position="77"/>
    </location>
</feature>